<protein>
    <submittedName>
        <fullName evidence="2">Uncharacterized protein</fullName>
    </submittedName>
</protein>
<keyword evidence="1" id="KW-0472">Membrane</keyword>
<accession>A0AAU8AD69</accession>
<organism evidence="2">
    <name type="scientific">Christensenella massiliensis</name>
    <dbReference type="NCBI Taxonomy" id="1805714"/>
    <lineage>
        <taxon>Bacteria</taxon>
        <taxon>Bacillati</taxon>
        <taxon>Bacillota</taxon>
        <taxon>Clostridia</taxon>
        <taxon>Christensenellales</taxon>
        <taxon>Christensenellaceae</taxon>
        <taxon>Christensenella</taxon>
    </lineage>
</organism>
<keyword evidence="1" id="KW-1133">Transmembrane helix</keyword>
<evidence type="ECO:0000256" key="1">
    <source>
        <dbReference type="SAM" id="Phobius"/>
    </source>
</evidence>
<feature type="transmembrane region" description="Helical" evidence="1">
    <location>
        <begin position="6"/>
        <end position="30"/>
    </location>
</feature>
<proteinExistence type="predicted"/>
<dbReference type="AlphaFoldDB" id="A0AAU8AD69"/>
<name>A0AAU8AD69_9FIRM</name>
<dbReference type="EMBL" id="CP117826">
    <property type="protein sequence ID" value="XCC63481.1"/>
    <property type="molecule type" value="Genomic_DNA"/>
</dbReference>
<gene>
    <name evidence="2" type="ORF">PUP29_06075</name>
</gene>
<evidence type="ECO:0000313" key="2">
    <source>
        <dbReference type="EMBL" id="XCC63481.1"/>
    </source>
</evidence>
<sequence>MKQILFWLIIGATVLATLLYSGVSAIAGMIKRKGKTRKGREREMSHIMRDARYAMIK</sequence>
<keyword evidence="1" id="KW-0812">Transmembrane</keyword>
<reference evidence="2" key="1">
    <citation type="submission" date="2023-02" db="EMBL/GenBank/DDBJ databases">
        <title>Gut commensal Christensenella minuta modulates host metabolism via a new class of secondary bile acids.</title>
        <authorList>
            <person name="Liu C."/>
        </authorList>
    </citation>
    <scope>NUCLEOTIDE SEQUENCE</scope>
    <source>
        <strain evidence="2">CA70</strain>
    </source>
</reference>
<dbReference type="RefSeq" id="WP_353424027.1">
    <property type="nucleotide sequence ID" value="NZ_CP117826.1"/>
</dbReference>